<accession>A0A1J6HNU8</accession>
<comment type="caution">
    <text evidence="2">The sequence shown here is derived from an EMBL/GenBank/DDBJ whole genome shotgun (WGS) entry which is preliminary data.</text>
</comment>
<keyword evidence="1" id="KW-0732">Signal</keyword>
<protein>
    <submittedName>
        <fullName evidence="2">Uncharacterized protein</fullName>
    </submittedName>
</protein>
<dbReference type="Proteomes" id="UP000182985">
    <property type="component" value="Unassembled WGS sequence"/>
</dbReference>
<feature type="signal peptide" evidence="1">
    <location>
        <begin position="1"/>
        <end position="20"/>
    </location>
</feature>
<keyword evidence="3" id="KW-1185">Reference proteome</keyword>
<evidence type="ECO:0000313" key="3">
    <source>
        <dbReference type="Proteomes" id="UP000182985"/>
    </source>
</evidence>
<dbReference type="RefSeq" id="WP_071631245.1">
    <property type="nucleotide sequence ID" value="NZ_JBCAUP010000023.1"/>
</dbReference>
<dbReference type="OrthoDB" id="8450122at2"/>
<sequence length="85" mass="8858">MKKIAFAITAIVLSTSAALAENPFVGQPEAMAAQDKAFVLPGRNGNSSFLKLDFTSTAAIVPAKEVTENGSAHRFGDASPSSFQN</sequence>
<dbReference type="AlphaFoldDB" id="A0A1J6HNU8"/>
<evidence type="ECO:0000256" key="1">
    <source>
        <dbReference type="SAM" id="SignalP"/>
    </source>
</evidence>
<evidence type="ECO:0000313" key="2">
    <source>
        <dbReference type="EMBL" id="OIS94003.1"/>
    </source>
</evidence>
<name>A0A1J6HNU8_9HYPH</name>
<proteinExistence type="predicted"/>
<gene>
    <name evidence="2" type="ORF">BLA27_07865</name>
</gene>
<organism evidence="2 3">
    <name type="scientific">Brucella cytisi</name>
    <dbReference type="NCBI Taxonomy" id="407152"/>
    <lineage>
        <taxon>Bacteria</taxon>
        <taxon>Pseudomonadati</taxon>
        <taxon>Pseudomonadota</taxon>
        <taxon>Alphaproteobacteria</taxon>
        <taxon>Hyphomicrobiales</taxon>
        <taxon>Brucellaceae</taxon>
        <taxon>Brucella/Ochrobactrum group</taxon>
        <taxon>Brucella</taxon>
    </lineage>
</organism>
<feature type="chain" id="PRO_5009639142" evidence="1">
    <location>
        <begin position="21"/>
        <end position="85"/>
    </location>
</feature>
<reference evidence="2 3" key="1">
    <citation type="submission" date="2016-10" db="EMBL/GenBank/DDBJ databases">
        <title>The Draft Genome Sequence of the Potato Rhizosphere Bacteria Ochrobactrum sp. IPA7.2.</title>
        <authorList>
            <person name="Gogoleva N.E."/>
            <person name="Khlopko Y.A."/>
            <person name="Burygin G.L."/>
            <person name="Plotnikov A.O."/>
        </authorList>
    </citation>
    <scope>NUCLEOTIDE SEQUENCE [LARGE SCALE GENOMIC DNA]</scope>
    <source>
        <strain evidence="2 3">IPA7.2</strain>
    </source>
</reference>
<dbReference type="EMBL" id="MOEC01000006">
    <property type="protein sequence ID" value="OIS94003.1"/>
    <property type="molecule type" value="Genomic_DNA"/>
</dbReference>